<dbReference type="Proteomes" id="UP000578449">
    <property type="component" value="Unassembled WGS sequence"/>
</dbReference>
<evidence type="ECO:0000256" key="1">
    <source>
        <dbReference type="ARBA" id="ARBA00002901"/>
    </source>
</evidence>
<organism evidence="8 9">
    <name type="scientific">Thermocatellispora tengchongensis</name>
    <dbReference type="NCBI Taxonomy" id="1073253"/>
    <lineage>
        <taxon>Bacteria</taxon>
        <taxon>Bacillati</taxon>
        <taxon>Actinomycetota</taxon>
        <taxon>Actinomycetes</taxon>
        <taxon>Streptosporangiales</taxon>
        <taxon>Streptosporangiaceae</taxon>
        <taxon>Thermocatellispora</taxon>
    </lineage>
</organism>
<dbReference type="GO" id="GO:0006777">
    <property type="term" value="P:Mo-molybdopterin cofactor biosynthetic process"/>
    <property type="evidence" value="ECO:0007669"/>
    <property type="project" value="UniProtKB-UniRule"/>
</dbReference>
<dbReference type="SUPFAM" id="SSF53218">
    <property type="entry name" value="Molybdenum cofactor biosynthesis proteins"/>
    <property type="match status" value="1"/>
</dbReference>
<protein>
    <recommendedName>
        <fullName evidence="5">Molybdopterin molybdenumtransferase</fullName>
        <ecNumber evidence="5">2.10.1.1</ecNumber>
    </recommendedName>
</protein>
<evidence type="ECO:0000313" key="8">
    <source>
        <dbReference type="EMBL" id="MBB5137978.1"/>
    </source>
</evidence>
<comment type="cofactor">
    <cofactor evidence="5">
        <name>Mg(2+)</name>
        <dbReference type="ChEBI" id="CHEBI:18420"/>
    </cofactor>
</comment>
<dbReference type="SUPFAM" id="SSF63882">
    <property type="entry name" value="MoeA N-terminal region -like"/>
    <property type="match status" value="1"/>
</dbReference>
<feature type="domain" description="MoaB/Mog" evidence="7">
    <location>
        <begin position="187"/>
        <end position="380"/>
    </location>
</feature>
<dbReference type="GO" id="GO:0061599">
    <property type="term" value="F:molybdopterin molybdotransferase activity"/>
    <property type="evidence" value="ECO:0007669"/>
    <property type="project" value="UniProtKB-UniRule"/>
</dbReference>
<dbReference type="Pfam" id="PF00994">
    <property type="entry name" value="MoCF_biosynth"/>
    <property type="match status" value="1"/>
</dbReference>
<evidence type="ECO:0000259" key="7">
    <source>
        <dbReference type="SMART" id="SM00852"/>
    </source>
</evidence>
<dbReference type="Gene3D" id="2.170.190.11">
    <property type="entry name" value="Molybdopterin biosynthesis moea protein, domain 3"/>
    <property type="match status" value="1"/>
</dbReference>
<keyword evidence="9" id="KW-1185">Reference proteome</keyword>
<dbReference type="AlphaFoldDB" id="A0A840PEE8"/>
<evidence type="ECO:0000256" key="3">
    <source>
        <dbReference type="ARBA" id="ARBA00022505"/>
    </source>
</evidence>
<evidence type="ECO:0000256" key="4">
    <source>
        <dbReference type="ARBA" id="ARBA00047317"/>
    </source>
</evidence>
<feature type="region of interest" description="Disordered" evidence="6">
    <location>
        <begin position="231"/>
        <end position="268"/>
    </location>
</feature>
<dbReference type="GO" id="GO:0005829">
    <property type="term" value="C:cytosol"/>
    <property type="evidence" value="ECO:0007669"/>
    <property type="project" value="TreeGrafter"/>
</dbReference>
<dbReference type="SMART" id="SM00852">
    <property type="entry name" value="MoCF_biosynth"/>
    <property type="match status" value="1"/>
</dbReference>
<dbReference type="Pfam" id="PF03453">
    <property type="entry name" value="MoeA_N"/>
    <property type="match status" value="1"/>
</dbReference>
<dbReference type="EMBL" id="JACHGN010000021">
    <property type="protein sequence ID" value="MBB5137978.1"/>
    <property type="molecule type" value="Genomic_DNA"/>
</dbReference>
<comment type="similarity">
    <text evidence="2 5">Belongs to the MoeA family.</text>
</comment>
<keyword evidence="5" id="KW-0501">Molybdenum cofactor biosynthesis</keyword>
<keyword evidence="5 8" id="KW-0808">Transferase</keyword>
<dbReference type="Gene3D" id="3.40.980.10">
    <property type="entry name" value="MoaB/Mog-like domain"/>
    <property type="match status" value="2"/>
</dbReference>
<sequence length="456" mass="45003">MTRNSIRGPARKGSRGAAADMPWAEARALAAAVAGPLPPAEVPLAEAGGLRLAAPVRALAPIPGFDTAAMDGYAVAGPPPWRVVGSVLAGRVAHEGVLAPGTAVEIATGAEVPHGADAVLPVEGALRTGDLVRGEIARGRHIRPRGTDCPQGRDLVTAGAVVTPALLGLAASVGHDTLTVHPPPRVAVLVTGDEVVSTGLPGRGRVRDAIGPMLPGLLSWSGARLVPAPLPDAAGLPGGDPGTAGSWPGRDADPPGRAPYAAGGGGAGRGGVAAGAEAPVVPWARVRDSVEALAAAVTAAGAAADVVVVCGASSKGPADHLRRVLADLGAEVLVAGVACRPGHPQVLARLPGGRVLVGLPGNPFAALVAAMTLLVPALRALGGRTPPGAQWSALAGDVRPHPALTRLVAVRRAEDAAVPVGHDRPGTLWGAALADALAVVPPGWGGAPVELVELPS</sequence>
<evidence type="ECO:0000256" key="5">
    <source>
        <dbReference type="RuleBase" id="RU365090"/>
    </source>
</evidence>
<proteinExistence type="inferred from homology"/>
<accession>A0A840PEE8</accession>
<comment type="catalytic activity">
    <reaction evidence="4">
        <text>adenylyl-molybdopterin + molybdate = Mo-molybdopterin + AMP + H(+)</text>
        <dbReference type="Rhea" id="RHEA:35047"/>
        <dbReference type="ChEBI" id="CHEBI:15378"/>
        <dbReference type="ChEBI" id="CHEBI:36264"/>
        <dbReference type="ChEBI" id="CHEBI:62727"/>
        <dbReference type="ChEBI" id="CHEBI:71302"/>
        <dbReference type="ChEBI" id="CHEBI:456215"/>
        <dbReference type="EC" id="2.10.1.1"/>
    </reaction>
</comment>
<dbReference type="PANTHER" id="PTHR10192">
    <property type="entry name" value="MOLYBDOPTERIN BIOSYNTHESIS PROTEIN"/>
    <property type="match status" value="1"/>
</dbReference>
<dbReference type="InterPro" id="IPR001453">
    <property type="entry name" value="MoaB/Mog_dom"/>
</dbReference>
<name>A0A840PEE8_9ACTN</name>
<keyword evidence="3 5" id="KW-0500">Molybdenum</keyword>
<comment type="pathway">
    <text evidence="5">Cofactor biosynthesis; molybdopterin biosynthesis.</text>
</comment>
<gene>
    <name evidence="8" type="ORF">HNP84_007731</name>
</gene>
<keyword evidence="5" id="KW-0460">Magnesium</keyword>
<comment type="caution">
    <text evidence="8">The sequence shown here is derived from an EMBL/GenBank/DDBJ whole genome shotgun (WGS) entry which is preliminary data.</text>
</comment>
<comment type="function">
    <text evidence="1 5">Catalyzes the insertion of molybdate into adenylated molybdopterin with the concomitant release of AMP.</text>
</comment>
<dbReference type="RefSeq" id="WP_312926667.1">
    <property type="nucleotide sequence ID" value="NZ_BAABIX010000059.1"/>
</dbReference>
<dbReference type="UniPathway" id="UPA00344"/>
<evidence type="ECO:0000256" key="6">
    <source>
        <dbReference type="SAM" id="MobiDB-lite"/>
    </source>
</evidence>
<dbReference type="InterPro" id="IPR036135">
    <property type="entry name" value="MoeA_linker/N_sf"/>
</dbReference>
<dbReference type="InterPro" id="IPR005110">
    <property type="entry name" value="MoeA_linker/N"/>
</dbReference>
<dbReference type="PANTHER" id="PTHR10192:SF5">
    <property type="entry name" value="GEPHYRIN"/>
    <property type="match status" value="1"/>
</dbReference>
<dbReference type="InterPro" id="IPR038987">
    <property type="entry name" value="MoeA-like"/>
</dbReference>
<evidence type="ECO:0000256" key="2">
    <source>
        <dbReference type="ARBA" id="ARBA00010763"/>
    </source>
</evidence>
<dbReference type="CDD" id="cd00887">
    <property type="entry name" value="MoeA"/>
    <property type="match status" value="1"/>
</dbReference>
<keyword evidence="5" id="KW-0479">Metal-binding</keyword>
<dbReference type="InterPro" id="IPR036425">
    <property type="entry name" value="MoaB/Mog-like_dom_sf"/>
</dbReference>
<dbReference type="GO" id="GO:0046872">
    <property type="term" value="F:metal ion binding"/>
    <property type="evidence" value="ECO:0007669"/>
    <property type="project" value="UniProtKB-UniRule"/>
</dbReference>
<evidence type="ECO:0000313" key="9">
    <source>
        <dbReference type="Proteomes" id="UP000578449"/>
    </source>
</evidence>
<dbReference type="EC" id="2.10.1.1" evidence="5"/>
<reference evidence="8 9" key="1">
    <citation type="submission" date="2020-08" db="EMBL/GenBank/DDBJ databases">
        <title>Genomic Encyclopedia of Type Strains, Phase IV (KMG-IV): sequencing the most valuable type-strain genomes for metagenomic binning, comparative biology and taxonomic classification.</title>
        <authorList>
            <person name="Goeker M."/>
        </authorList>
    </citation>
    <scope>NUCLEOTIDE SEQUENCE [LARGE SCALE GENOMIC DNA]</scope>
    <source>
        <strain evidence="8 9">DSM 45615</strain>
    </source>
</reference>